<comment type="caution">
    <text evidence="2">The sequence shown here is derived from an EMBL/GenBank/DDBJ whole genome shotgun (WGS) entry which is preliminary data.</text>
</comment>
<dbReference type="PANTHER" id="PTHR10492:SF57">
    <property type="entry name" value="ATP-DEPENDENT DNA HELICASE"/>
    <property type="match status" value="1"/>
</dbReference>
<name>A0A225VU30_9STRA</name>
<keyword evidence="2" id="KW-0547">Nucleotide-binding</keyword>
<gene>
    <name evidence="2" type="ORF">PHMEG_00018947</name>
</gene>
<keyword evidence="2" id="KW-0378">Hydrolase</keyword>
<feature type="domain" description="Helitron helicase-like" evidence="1">
    <location>
        <begin position="1"/>
        <end position="62"/>
    </location>
</feature>
<sequence>MTCTSEWKEIRDQIAEHQKLPDRPDIVARVWNQKLRVLGRILARIYVVEFQKRGLPHAHILIILAEEDKPRTRDLINKLVSCEIPDETTNPELYETVMNCMMHGPCGSQNPNCVCMVDGKCFKGYPKPLVEVTRANVDGYAEVQRCRRLPGKLKFKNRVYDNATANQWVVPYNPYLSKKYNCHINIEICTGITVVKYKYKSCTKVPTRQCLPLNSWKMTEKVVQGYELNQTKSFVTSTQSTYLQSKPVFSYSTTSFKANPMRLHLVLFRVDEDPEQVLERSNHSMLTRFFELCASDDPSIRLLKL</sequence>
<keyword evidence="2" id="KW-0067">ATP-binding</keyword>
<evidence type="ECO:0000259" key="1">
    <source>
        <dbReference type="Pfam" id="PF14214"/>
    </source>
</evidence>
<dbReference type="PANTHER" id="PTHR10492">
    <property type="match status" value="1"/>
</dbReference>
<dbReference type="GO" id="GO:0004386">
    <property type="term" value="F:helicase activity"/>
    <property type="evidence" value="ECO:0007669"/>
    <property type="project" value="UniProtKB-KW"/>
</dbReference>
<accession>A0A225VU30</accession>
<dbReference type="EMBL" id="NBNE01003131">
    <property type="protein sequence ID" value="OWZ08499.1"/>
    <property type="molecule type" value="Genomic_DNA"/>
</dbReference>
<evidence type="ECO:0000313" key="3">
    <source>
        <dbReference type="Proteomes" id="UP000198211"/>
    </source>
</evidence>
<keyword evidence="2" id="KW-0347">Helicase</keyword>
<protein>
    <submittedName>
        <fullName evidence="2">Helitron helicase</fullName>
    </submittedName>
</protein>
<reference evidence="3" key="1">
    <citation type="submission" date="2017-03" db="EMBL/GenBank/DDBJ databases">
        <title>Phytopthora megakarya and P. palmivora, two closely related causual agents of cacao black pod achieved similar genome size and gene model numbers by different mechanisms.</title>
        <authorList>
            <person name="Ali S."/>
            <person name="Shao J."/>
            <person name="Larry D.J."/>
            <person name="Kronmiller B."/>
            <person name="Shen D."/>
            <person name="Strem M.D."/>
            <person name="Melnick R.L."/>
            <person name="Guiltinan M.J."/>
            <person name="Tyler B.M."/>
            <person name="Meinhardt L.W."/>
            <person name="Bailey B.A."/>
        </authorList>
    </citation>
    <scope>NUCLEOTIDE SEQUENCE [LARGE SCALE GENOMIC DNA]</scope>
    <source>
        <strain evidence="3">zdho120</strain>
    </source>
</reference>
<dbReference type="AlphaFoldDB" id="A0A225VU30"/>
<evidence type="ECO:0000313" key="2">
    <source>
        <dbReference type="EMBL" id="OWZ08499.1"/>
    </source>
</evidence>
<dbReference type="OrthoDB" id="121295at2759"/>
<dbReference type="InterPro" id="IPR025476">
    <property type="entry name" value="Helitron_helicase-like"/>
</dbReference>
<keyword evidence="3" id="KW-1185">Reference proteome</keyword>
<organism evidence="2 3">
    <name type="scientific">Phytophthora megakarya</name>
    <dbReference type="NCBI Taxonomy" id="4795"/>
    <lineage>
        <taxon>Eukaryota</taxon>
        <taxon>Sar</taxon>
        <taxon>Stramenopiles</taxon>
        <taxon>Oomycota</taxon>
        <taxon>Peronosporomycetes</taxon>
        <taxon>Peronosporales</taxon>
        <taxon>Peronosporaceae</taxon>
        <taxon>Phytophthora</taxon>
    </lineage>
</organism>
<proteinExistence type="predicted"/>
<dbReference type="STRING" id="4795.A0A225VU30"/>
<dbReference type="Proteomes" id="UP000198211">
    <property type="component" value="Unassembled WGS sequence"/>
</dbReference>
<dbReference type="Pfam" id="PF14214">
    <property type="entry name" value="Helitron_like_N"/>
    <property type="match status" value="1"/>
</dbReference>